<feature type="domain" description="NB-ARC" evidence="11">
    <location>
        <begin position="184"/>
        <end position="348"/>
    </location>
</feature>
<dbReference type="FunFam" id="1.10.10.10:FF:000322">
    <property type="entry name" value="Probable disease resistance protein At1g63360"/>
    <property type="match status" value="1"/>
</dbReference>
<dbReference type="OrthoDB" id="1357022at2759"/>
<feature type="domain" description="Disease resistance protein winged helix" evidence="12">
    <location>
        <begin position="433"/>
        <end position="502"/>
    </location>
</feature>
<dbReference type="Pfam" id="PF00931">
    <property type="entry name" value="NB-ARC"/>
    <property type="match status" value="1"/>
</dbReference>
<evidence type="ECO:0000256" key="9">
    <source>
        <dbReference type="ARBA" id="ARBA00023136"/>
    </source>
</evidence>
<protein>
    <submittedName>
        <fullName evidence="13">Uncharacterized protein</fullName>
    </submittedName>
</protein>
<dbReference type="AlphaFoldDB" id="A0A1U8EM24"/>
<dbReference type="KEGG" id="cann:107847591"/>
<keyword evidence="7" id="KW-0067">ATP-binding</keyword>
<comment type="subcellular location">
    <subcellularLocation>
        <location evidence="1">Membrane</location>
        <topology evidence="1">Peripheral membrane protein</topology>
    </subcellularLocation>
</comment>
<evidence type="ECO:0000256" key="2">
    <source>
        <dbReference type="ARBA" id="ARBA00008894"/>
    </source>
</evidence>
<keyword evidence="3" id="KW-0433">Leucine-rich repeat</keyword>
<feature type="compositionally biased region" description="Polar residues" evidence="10">
    <location>
        <begin position="154"/>
        <end position="164"/>
    </location>
</feature>
<dbReference type="InterPro" id="IPR044974">
    <property type="entry name" value="Disease_R_plants"/>
</dbReference>
<dbReference type="InterPro" id="IPR058922">
    <property type="entry name" value="WHD_DRP"/>
</dbReference>
<dbReference type="SMR" id="A0A1U8EM24"/>
<evidence type="ECO:0000256" key="5">
    <source>
        <dbReference type="ARBA" id="ARBA00022741"/>
    </source>
</evidence>
<comment type="caution">
    <text evidence="13">The sequence shown here is derived from an EMBL/GenBank/DDBJ whole genome shotgun (WGS) entry which is preliminary data.</text>
</comment>
<evidence type="ECO:0000256" key="10">
    <source>
        <dbReference type="SAM" id="MobiDB-lite"/>
    </source>
</evidence>
<dbReference type="Gramene" id="PHT67374">
    <property type="protein sequence ID" value="PHT67374"/>
    <property type="gene ID" value="T459_26861"/>
</dbReference>
<dbReference type="Gene3D" id="1.10.10.10">
    <property type="entry name" value="Winged helix-like DNA-binding domain superfamily/Winged helix DNA-binding domain"/>
    <property type="match status" value="1"/>
</dbReference>
<evidence type="ECO:0000256" key="3">
    <source>
        <dbReference type="ARBA" id="ARBA00022614"/>
    </source>
</evidence>
<dbReference type="SUPFAM" id="SSF52058">
    <property type="entry name" value="L domain-like"/>
    <property type="match status" value="1"/>
</dbReference>
<evidence type="ECO:0000259" key="12">
    <source>
        <dbReference type="Pfam" id="PF23559"/>
    </source>
</evidence>
<gene>
    <name evidence="13" type="ORF">T459_26861</name>
</gene>
<evidence type="ECO:0000313" key="14">
    <source>
        <dbReference type="Proteomes" id="UP000222542"/>
    </source>
</evidence>
<evidence type="ECO:0000259" key="11">
    <source>
        <dbReference type="Pfam" id="PF00931"/>
    </source>
</evidence>
<dbReference type="InterPro" id="IPR042197">
    <property type="entry name" value="Apaf_helical"/>
</dbReference>
<evidence type="ECO:0000256" key="4">
    <source>
        <dbReference type="ARBA" id="ARBA00022737"/>
    </source>
</evidence>
<dbReference type="GO" id="GO:0016020">
    <property type="term" value="C:membrane"/>
    <property type="evidence" value="ECO:0007669"/>
    <property type="project" value="UniProtKB-SubCell"/>
</dbReference>
<evidence type="ECO:0000256" key="8">
    <source>
        <dbReference type="ARBA" id="ARBA00023054"/>
    </source>
</evidence>
<dbReference type="Pfam" id="PF23559">
    <property type="entry name" value="WHD_DRP"/>
    <property type="match status" value="1"/>
</dbReference>
<dbReference type="Gene3D" id="3.80.10.10">
    <property type="entry name" value="Ribonuclease Inhibitor"/>
    <property type="match status" value="1"/>
</dbReference>
<dbReference type="InterPro" id="IPR036388">
    <property type="entry name" value="WH-like_DNA-bd_sf"/>
</dbReference>
<dbReference type="Gene3D" id="1.10.8.430">
    <property type="entry name" value="Helical domain of apoptotic protease-activating factors"/>
    <property type="match status" value="1"/>
</dbReference>
<keyword evidence="14" id="KW-1185">Reference proteome</keyword>
<dbReference type="InterPro" id="IPR032675">
    <property type="entry name" value="LRR_dom_sf"/>
</dbReference>
<feature type="region of interest" description="Disordered" evidence="10">
    <location>
        <begin position="151"/>
        <end position="182"/>
    </location>
</feature>
<keyword evidence="9" id="KW-0472">Membrane</keyword>
<dbReference type="Gene3D" id="3.40.50.300">
    <property type="entry name" value="P-loop containing nucleotide triphosphate hydrolases"/>
    <property type="match status" value="1"/>
</dbReference>
<keyword evidence="4" id="KW-0677">Repeat</keyword>
<keyword evidence="5" id="KW-0547">Nucleotide-binding</keyword>
<dbReference type="InterPro" id="IPR002182">
    <property type="entry name" value="NB-ARC"/>
</dbReference>
<evidence type="ECO:0000256" key="1">
    <source>
        <dbReference type="ARBA" id="ARBA00004170"/>
    </source>
</evidence>
<dbReference type="Proteomes" id="UP000222542">
    <property type="component" value="Unassembled WGS sequence"/>
</dbReference>
<reference evidence="13 14" key="2">
    <citation type="journal article" date="2017" name="Genome Biol.">
        <title>New reference genome sequences of hot pepper reveal the massive evolution of plant disease-resistance genes by retroduplication.</title>
        <authorList>
            <person name="Kim S."/>
            <person name="Park J."/>
            <person name="Yeom S.I."/>
            <person name="Kim Y.M."/>
            <person name="Seo E."/>
            <person name="Kim K.T."/>
            <person name="Kim M.S."/>
            <person name="Lee J.M."/>
            <person name="Cheong K."/>
            <person name="Shin H.S."/>
            <person name="Kim S.B."/>
            <person name="Han K."/>
            <person name="Lee J."/>
            <person name="Park M."/>
            <person name="Lee H.A."/>
            <person name="Lee H.Y."/>
            <person name="Lee Y."/>
            <person name="Oh S."/>
            <person name="Lee J.H."/>
            <person name="Choi E."/>
            <person name="Choi E."/>
            <person name="Lee S.E."/>
            <person name="Jeon J."/>
            <person name="Kim H."/>
            <person name="Choi G."/>
            <person name="Song H."/>
            <person name="Lee J."/>
            <person name="Lee S.C."/>
            <person name="Kwon J.K."/>
            <person name="Lee H.Y."/>
            <person name="Koo N."/>
            <person name="Hong Y."/>
            <person name="Kim R.W."/>
            <person name="Kang W.H."/>
            <person name="Huh J.H."/>
            <person name="Kang B.C."/>
            <person name="Yang T.J."/>
            <person name="Lee Y.H."/>
            <person name="Bennetzen J.L."/>
            <person name="Choi D."/>
        </authorList>
    </citation>
    <scope>NUCLEOTIDE SEQUENCE [LARGE SCALE GENOMIC DNA]</scope>
    <source>
        <strain evidence="14">cv. CM334</strain>
    </source>
</reference>
<dbReference type="PRINTS" id="PR00364">
    <property type="entry name" value="DISEASERSIST"/>
</dbReference>
<proteinExistence type="inferred from homology"/>
<comment type="similarity">
    <text evidence="2">Belongs to the disease resistance NB-LRR family.</text>
</comment>
<dbReference type="Gene3D" id="1.20.5.4130">
    <property type="match status" value="1"/>
</dbReference>
<dbReference type="EMBL" id="AYRZ02000011">
    <property type="protein sequence ID" value="PHT67374.1"/>
    <property type="molecule type" value="Genomic_DNA"/>
</dbReference>
<evidence type="ECO:0000256" key="6">
    <source>
        <dbReference type="ARBA" id="ARBA00022821"/>
    </source>
</evidence>
<name>A0A1U8EM24_CAPAN</name>
<evidence type="ECO:0000313" key="13">
    <source>
        <dbReference type="EMBL" id="PHT67374.1"/>
    </source>
</evidence>
<sequence>MTEVEVSNLVEKLIELGREIELNNEEAKHVFDLMKSFQKWKVNLENASQLDKSTQDWEEKMKDIRSVVYKAQDTIDQILVEANQQQLKHQATTIRAAGFCPCFNDSTNGTTVSRSTNRGTSAYRLSSNESRVIKSIRDSVVELKPTKKIIVPATQVSRSPPKTTHQPEKKNPSSEEDDSFGFEEEASTVINRLIGGPKNIETVPIIGMLGIGKSTLARKVSKDPRIVNEFPNCIWVDVSQTYNTKEILLKILGDLKKELDSTKTEGQLANEIRMSLDNGRCLIILDDVWNQNIVSFFFESIVPRNYNSHRIMITTRDEDVATHRNVHKLNILDKDRSWLLLEKKVIKKGSCPRPDFEEPGRAIAEKCGGLPFSIEVIAEDLAKKKAKWEWDKVIQDNIGESLIKREDLLKSVKKSYDMLSCRAKACFLYCATFPKDHDISAWKLIRLWIAEGFVEHDKNLTPEKQAENYLNDLTKKNLVMIKARTCDGRIKKCRIHNLLYEFCKKEASKEDLFHEFTKAHPDNSAEAIQGSNISRRLSIGSSSLYSILSSFSKEQRMENVRSFLCFGPKPIEMPGQIPKAIQEALPLVKVLDVESIPFNFPVDFHQLLHLRYVSFSGNIKAPPQHYGMFWYLETLIINTSTSHDYTTSPLEVDIWSMLRLRHLHTKVPAKLPSPSDKTSNTCHIQTLSAIAPQCCTKEVLARAVNLGKLGIRGDVVSLLSTNTSRLSELEMLEQLESLKIVSEFQYAGNTILRSVLPKTLRKLTFSGTQLDWSHMSILAKLEFLRVLKLKENAFKGQHWEAETNISFTSLQVLWIQKTDLKIWTALESNFPVLKRLVLISCEELVELPDSLAAIDDLQFIKLKDTPNAVASAKQIVENKRQDIKLTVIPPDPDNLVD</sequence>
<dbReference type="GO" id="GO:0005524">
    <property type="term" value="F:ATP binding"/>
    <property type="evidence" value="ECO:0007669"/>
    <property type="project" value="UniProtKB-KW"/>
</dbReference>
<dbReference type="PANTHER" id="PTHR23155:SF1193">
    <property type="entry name" value="DISEASE RESISTANCE PROTEIN RPP13-RELATED"/>
    <property type="match status" value="1"/>
</dbReference>
<dbReference type="SUPFAM" id="SSF52540">
    <property type="entry name" value="P-loop containing nucleoside triphosphate hydrolases"/>
    <property type="match status" value="1"/>
</dbReference>
<dbReference type="GO" id="GO:0043531">
    <property type="term" value="F:ADP binding"/>
    <property type="evidence" value="ECO:0007669"/>
    <property type="project" value="InterPro"/>
</dbReference>
<keyword evidence="6" id="KW-0611">Plant defense</keyword>
<dbReference type="PANTHER" id="PTHR23155">
    <property type="entry name" value="DISEASE RESISTANCE PROTEIN RP"/>
    <property type="match status" value="1"/>
</dbReference>
<dbReference type="InterPro" id="IPR027417">
    <property type="entry name" value="P-loop_NTPase"/>
</dbReference>
<organism evidence="13 14">
    <name type="scientific">Capsicum annuum</name>
    <name type="common">Capsicum pepper</name>
    <dbReference type="NCBI Taxonomy" id="4072"/>
    <lineage>
        <taxon>Eukaryota</taxon>
        <taxon>Viridiplantae</taxon>
        <taxon>Streptophyta</taxon>
        <taxon>Embryophyta</taxon>
        <taxon>Tracheophyta</taxon>
        <taxon>Spermatophyta</taxon>
        <taxon>Magnoliopsida</taxon>
        <taxon>eudicotyledons</taxon>
        <taxon>Gunneridae</taxon>
        <taxon>Pentapetalae</taxon>
        <taxon>asterids</taxon>
        <taxon>lamiids</taxon>
        <taxon>Solanales</taxon>
        <taxon>Solanaceae</taxon>
        <taxon>Solanoideae</taxon>
        <taxon>Capsiceae</taxon>
        <taxon>Capsicum</taxon>
    </lineage>
</organism>
<reference evidence="13 14" key="1">
    <citation type="journal article" date="2014" name="Nat. Genet.">
        <title>Genome sequence of the hot pepper provides insights into the evolution of pungency in Capsicum species.</title>
        <authorList>
            <person name="Kim S."/>
            <person name="Park M."/>
            <person name="Yeom S.I."/>
            <person name="Kim Y.M."/>
            <person name="Lee J.M."/>
            <person name="Lee H.A."/>
            <person name="Seo E."/>
            <person name="Choi J."/>
            <person name="Cheong K."/>
            <person name="Kim K.T."/>
            <person name="Jung K."/>
            <person name="Lee G.W."/>
            <person name="Oh S.K."/>
            <person name="Bae C."/>
            <person name="Kim S.B."/>
            <person name="Lee H.Y."/>
            <person name="Kim S.Y."/>
            <person name="Kim M.S."/>
            <person name="Kang B.C."/>
            <person name="Jo Y.D."/>
            <person name="Yang H.B."/>
            <person name="Jeong H.J."/>
            <person name="Kang W.H."/>
            <person name="Kwon J.K."/>
            <person name="Shin C."/>
            <person name="Lim J.Y."/>
            <person name="Park J.H."/>
            <person name="Huh J.H."/>
            <person name="Kim J.S."/>
            <person name="Kim B.D."/>
            <person name="Cohen O."/>
            <person name="Paran I."/>
            <person name="Suh M.C."/>
            <person name="Lee S.B."/>
            <person name="Kim Y.K."/>
            <person name="Shin Y."/>
            <person name="Noh S.J."/>
            <person name="Park J."/>
            <person name="Seo Y.S."/>
            <person name="Kwon S.Y."/>
            <person name="Kim H.A."/>
            <person name="Park J.M."/>
            <person name="Kim H.J."/>
            <person name="Choi S.B."/>
            <person name="Bosland P.W."/>
            <person name="Reeves G."/>
            <person name="Jo S.H."/>
            <person name="Lee B.W."/>
            <person name="Cho H.T."/>
            <person name="Choi H.S."/>
            <person name="Lee M.S."/>
            <person name="Yu Y."/>
            <person name="Do Choi Y."/>
            <person name="Park B.S."/>
            <person name="van Deynze A."/>
            <person name="Ashrafi H."/>
            <person name="Hill T."/>
            <person name="Kim W.T."/>
            <person name="Pai H.S."/>
            <person name="Ahn H.K."/>
            <person name="Yeam I."/>
            <person name="Giovannoni J.J."/>
            <person name="Rose J.K."/>
            <person name="Sorensen I."/>
            <person name="Lee S.J."/>
            <person name="Kim R.W."/>
            <person name="Choi I.Y."/>
            <person name="Choi B.S."/>
            <person name="Lim J.S."/>
            <person name="Lee Y.H."/>
            <person name="Choi D."/>
        </authorList>
    </citation>
    <scope>NUCLEOTIDE SEQUENCE [LARGE SCALE GENOMIC DNA]</scope>
    <source>
        <strain evidence="14">cv. CM334</strain>
    </source>
</reference>
<dbReference type="GO" id="GO:0006952">
    <property type="term" value="P:defense response"/>
    <property type="evidence" value="ECO:0007669"/>
    <property type="project" value="UniProtKB-KW"/>
</dbReference>
<keyword evidence="8" id="KW-0175">Coiled coil</keyword>
<accession>A0A1U8EM24</accession>
<evidence type="ECO:0000256" key="7">
    <source>
        <dbReference type="ARBA" id="ARBA00022840"/>
    </source>
</evidence>